<dbReference type="GO" id="GO:0046872">
    <property type="term" value="F:metal ion binding"/>
    <property type="evidence" value="ECO:0007669"/>
    <property type="project" value="UniProtKB-KW"/>
</dbReference>
<dbReference type="Pfam" id="PF07516">
    <property type="entry name" value="SecA_SW"/>
    <property type="match status" value="1"/>
</dbReference>
<keyword evidence="15 16" id="KW-0472">Membrane</keyword>
<dbReference type="SUPFAM" id="SSF52540">
    <property type="entry name" value="P-loop containing nucleoside triphosphate hydrolases"/>
    <property type="match status" value="2"/>
</dbReference>
<dbReference type="OrthoDB" id="9805579at2"/>
<dbReference type="SMART" id="SM00958">
    <property type="entry name" value="SecA_PP_bind"/>
    <property type="match status" value="1"/>
</dbReference>
<organism evidence="23 24">
    <name type="scientific">Candidatus Criblamydia sequanensis CRIB-18</name>
    <dbReference type="NCBI Taxonomy" id="1437425"/>
    <lineage>
        <taxon>Bacteria</taxon>
        <taxon>Pseudomonadati</taxon>
        <taxon>Chlamydiota</taxon>
        <taxon>Chlamydiia</taxon>
        <taxon>Parachlamydiales</taxon>
        <taxon>Candidatus Criblamydiaceae</taxon>
        <taxon>Candidatus Criblamydia</taxon>
    </lineage>
</organism>
<comment type="subcellular location">
    <subcellularLocation>
        <location evidence="16">Cell membrane</location>
        <topology evidence="16">Peripheral membrane protein</topology>
        <orientation evidence="16">Cytoplasmic side</orientation>
    </subcellularLocation>
    <subcellularLocation>
        <location evidence="16">Cytoplasm</location>
    </subcellularLocation>
    <subcellularLocation>
        <location evidence="2">Membrane</location>
        <topology evidence="2">Peripheral membrane protein</topology>
    </subcellularLocation>
    <text evidence="16">Distribution is 50-50.</text>
</comment>
<feature type="domain" description="Helicase C-terminal" evidence="21">
    <location>
        <begin position="559"/>
        <end position="731"/>
    </location>
</feature>
<evidence type="ECO:0000256" key="16">
    <source>
        <dbReference type="HAMAP-Rule" id="MF_01382"/>
    </source>
</evidence>
<dbReference type="EMBL" id="CCEJ010000007">
    <property type="protein sequence ID" value="CDR34332.1"/>
    <property type="molecule type" value="Genomic_DNA"/>
</dbReference>
<gene>
    <name evidence="16 23" type="primary">secA</name>
    <name evidence="23" type="ORF">CSEC_1518</name>
</gene>
<evidence type="ECO:0000256" key="1">
    <source>
        <dbReference type="ARBA" id="ARBA00001947"/>
    </source>
</evidence>
<dbReference type="InterPro" id="IPR011116">
    <property type="entry name" value="SecA_Wing/Scaffold"/>
</dbReference>
<evidence type="ECO:0000256" key="13">
    <source>
        <dbReference type="ARBA" id="ARBA00022967"/>
    </source>
</evidence>
<dbReference type="PANTHER" id="PTHR30612:SF0">
    <property type="entry name" value="CHLOROPLAST PROTEIN-TRANSPORTING ATPASE"/>
    <property type="match status" value="1"/>
</dbReference>
<keyword evidence="11 16" id="KW-0067">ATP-binding</keyword>
<dbReference type="SUPFAM" id="SSF81886">
    <property type="entry name" value="Helical scaffold and wing domains of SecA"/>
    <property type="match status" value="1"/>
</dbReference>
<dbReference type="FunFam" id="3.40.50.300:FF:000429">
    <property type="entry name" value="Preprotein translocase subunit SecA"/>
    <property type="match status" value="1"/>
</dbReference>
<keyword evidence="8" id="KW-0479">Metal-binding</keyword>
<dbReference type="Gene3D" id="3.40.50.300">
    <property type="entry name" value="P-loop containing nucleotide triphosphate hydrolases"/>
    <property type="match status" value="3"/>
</dbReference>
<dbReference type="InterPro" id="IPR014018">
    <property type="entry name" value="SecA_motor_DEAD"/>
</dbReference>
<dbReference type="GO" id="GO:0005886">
    <property type="term" value="C:plasma membrane"/>
    <property type="evidence" value="ECO:0007669"/>
    <property type="project" value="UniProtKB-SubCell"/>
</dbReference>
<feature type="binding site" evidence="16">
    <location>
        <begin position="117"/>
        <end position="121"/>
    </location>
    <ligand>
        <name>ATP</name>
        <dbReference type="ChEBI" id="CHEBI:30616"/>
    </ligand>
</feature>
<keyword evidence="13 16" id="KW-1278">Translocase</keyword>
<dbReference type="PROSITE" id="PS51192">
    <property type="entry name" value="HELICASE_ATP_BIND_1"/>
    <property type="match status" value="1"/>
</dbReference>
<comment type="similarity">
    <text evidence="3 16 17">Belongs to the SecA family.</text>
</comment>
<dbReference type="PROSITE" id="PS51194">
    <property type="entry name" value="HELICASE_CTER"/>
    <property type="match status" value="1"/>
</dbReference>
<reference evidence="23" key="1">
    <citation type="submission" date="2013-12" db="EMBL/GenBank/DDBJ databases">
        <authorList>
            <person name="Linke B."/>
        </authorList>
    </citation>
    <scope>NUCLEOTIDE SEQUENCE [LARGE SCALE GENOMIC DNA]</scope>
    <source>
        <strain evidence="23">CRIB-18</strain>
    </source>
</reference>
<evidence type="ECO:0000256" key="6">
    <source>
        <dbReference type="ARBA" id="ARBA00022490"/>
    </source>
</evidence>
<evidence type="ECO:0000256" key="3">
    <source>
        <dbReference type="ARBA" id="ARBA00007650"/>
    </source>
</evidence>
<dbReference type="eggNOG" id="COG0653">
    <property type="taxonomic scope" value="Bacteria"/>
</dbReference>
<keyword evidence="18" id="KW-0175">Coiled coil</keyword>
<dbReference type="GO" id="GO:0005524">
    <property type="term" value="F:ATP binding"/>
    <property type="evidence" value="ECO:0007669"/>
    <property type="project" value="UniProtKB-UniRule"/>
</dbReference>
<comment type="caution">
    <text evidence="23">The sequence shown here is derived from an EMBL/GenBank/DDBJ whole genome shotgun (WGS) entry which is preliminary data.</text>
</comment>
<comment type="catalytic activity">
    <reaction evidence="16">
        <text>ATP + H2O + cellular proteinSide 1 = ADP + phosphate + cellular proteinSide 2.</text>
        <dbReference type="EC" id="7.4.2.8"/>
    </reaction>
</comment>
<name>A0A090CZB6_9BACT</name>
<evidence type="ECO:0000256" key="12">
    <source>
        <dbReference type="ARBA" id="ARBA00022927"/>
    </source>
</evidence>
<sequence>MFQFLKKIFGSRQDRLVQKYRQLVAKVNQEEEKLLHLSDAELKAKTDEFKKRIRAGESLDDLLPEAYAVVKNGCRRMAGMEVHVSGYDQKWDMVPYDVQIVGGIALHKGCIAEMQTGEGKTLTAVMPLYLNALTERPVHLVTVNDYLAKRDCEWVGSVLRYLGITTAALTNDVPPEERKSIYSHDVVYGTASEFGFDYLRDNSMAMSREEQVQRGYYFAIIDEVDSILIDEARTPLIISGPVPVSRQMYDELKEGVANLVKRQRDLCNKIASEAYKVIKEDVENTNVEEKRKKSKEELRNEEEAVRRLWLVGKGTPRNKILKRVKENPDFRAALDKCDLYYYAEQNKEERKHVLSELYLIVDEKANDFELTDKGIAAWNEFAGEQGSADDFVMFDLGEEYAKIDNDVELSSEGKIEARLKLQEEDLKRKERAHNLRQLLRAHLMMEKDVDYIVQEGKIVIIDENTGRPQPGRRFSDGLHQAIEAKEGVAVQKETQTYATITLQNYFRMYDKIAGMTGTAATEAGEFKQIYKLDVLEIPTHKPAQRRDSDDEIYMTEREKYNAILKEVKEVHEKGRPILIGTDSVNASEKLSRIFKQNNLPHTVLNARHNEKEAEIIAEAGFEKAITIATNMAGRGTDIKLGPKVAGFGGLHVIGTTRHQSRRIDRQLRGRSARQGDPGTSKFYISFEDYLLRLFASPRMTAILQKFRPPEGEPISAGILNRSIETAQKRVEQRNYTIRKHTLEYDDVMNKQRQEVYAFRNEILHEEKIDQLALEILEAVVKQAADEYLASRSDEHRSVSGFKDILQRKFPLSFDEGEFEEDSMEFEELEQKAFEKIKKSFFQKINQEVNKINLPEAARGIVPNPEKQVDEAIRNIMLRKIDQLWIEHLLTMDHLRADVNLRTVGQRDPLTEFKHEAFNTFDEFGRTLRSMIAQDLFRFEMMPRNHEALERFLASLKLERSRSFMDELDESQGTLPPKNGERESSQEAEKLEPITVGPKVGRNDPCPCGSGQKYKKCCGKDLE</sequence>
<dbReference type="InterPro" id="IPR004027">
    <property type="entry name" value="SEC_C_motif"/>
</dbReference>
<protein>
    <recommendedName>
        <fullName evidence="16 17">Protein translocase subunit SecA</fullName>
        <ecNumber evidence="16">7.4.2.8</ecNumber>
    </recommendedName>
</protein>
<dbReference type="PROSITE" id="PS51196">
    <property type="entry name" value="SECA_MOTOR_DEAD"/>
    <property type="match status" value="1"/>
</dbReference>
<dbReference type="Pfam" id="PF01043">
    <property type="entry name" value="SecA_PP_bind"/>
    <property type="match status" value="1"/>
</dbReference>
<evidence type="ECO:0000313" key="24">
    <source>
        <dbReference type="Proteomes" id="UP000031552"/>
    </source>
</evidence>
<feature type="compositionally biased region" description="Basic and acidic residues" evidence="19">
    <location>
        <begin position="978"/>
        <end position="991"/>
    </location>
</feature>
<dbReference type="PRINTS" id="PR00906">
    <property type="entry name" value="SECA"/>
</dbReference>
<dbReference type="PANTHER" id="PTHR30612">
    <property type="entry name" value="SECA INNER MEMBRANE COMPONENT OF SEC PROTEIN SECRETION SYSTEM"/>
    <property type="match status" value="1"/>
</dbReference>
<evidence type="ECO:0000256" key="14">
    <source>
        <dbReference type="ARBA" id="ARBA00023010"/>
    </source>
</evidence>
<dbReference type="InterPro" id="IPR011115">
    <property type="entry name" value="SecA_DEAD"/>
</dbReference>
<evidence type="ECO:0000256" key="9">
    <source>
        <dbReference type="ARBA" id="ARBA00022741"/>
    </source>
</evidence>
<dbReference type="EC" id="7.4.2.8" evidence="16"/>
<dbReference type="FunFam" id="3.40.50.300:FF:000246">
    <property type="entry name" value="Preprotein translocase subunit SecA"/>
    <property type="match status" value="1"/>
</dbReference>
<dbReference type="GO" id="GO:0005829">
    <property type="term" value="C:cytosol"/>
    <property type="evidence" value="ECO:0007669"/>
    <property type="project" value="TreeGrafter"/>
</dbReference>
<feature type="coiled-coil region" evidence="18">
    <location>
        <begin position="13"/>
        <end position="40"/>
    </location>
</feature>
<dbReference type="InterPro" id="IPR014001">
    <property type="entry name" value="Helicase_ATP-bd"/>
</dbReference>
<dbReference type="Pfam" id="PF21090">
    <property type="entry name" value="P-loop_SecA"/>
    <property type="match status" value="1"/>
</dbReference>
<keyword evidence="4 16" id="KW-0813">Transport</keyword>
<keyword evidence="24" id="KW-1185">Reference proteome</keyword>
<dbReference type="SUPFAM" id="SSF81767">
    <property type="entry name" value="Pre-protein crosslinking domain of SecA"/>
    <property type="match status" value="1"/>
</dbReference>
<feature type="binding site" evidence="16">
    <location>
        <position position="99"/>
    </location>
    <ligand>
        <name>ATP</name>
        <dbReference type="ChEBI" id="CHEBI:30616"/>
    </ligand>
</feature>
<keyword evidence="12 16" id="KW-0653">Protein transport</keyword>
<evidence type="ECO:0000256" key="5">
    <source>
        <dbReference type="ARBA" id="ARBA00022475"/>
    </source>
</evidence>
<dbReference type="PROSITE" id="PS01312">
    <property type="entry name" value="SECA"/>
    <property type="match status" value="1"/>
</dbReference>
<dbReference type="InterPro" id="IPR001650">
    <property type="entry name" value="Helicase_C-like"/>
</dbReference>
<dbReference type="GO" id="GO:0065002">
    <property type="term" value="P:intracellular protein transmembrane transport"/>
    <property type="evidence" value="ECO:0007669"/>
    <property type="project" value="UniProtKB-UniRule"/>
</dbReference>
<dbReference type="InterPro" id="IPR036670">
    <property type="entry name" value="SecA_X-link_sf"/>
</dbReference>
<dbReference type="GO" id="GO:0031522">
    <property type="term" value="C:cell envelope Sec protein transport complex"/>
    <property type="evidence" value="ECO:0007669"/>
    <property type="project" value="TreeGrafter"/>
</dbReference>
<accession>A0A090CZB6</accession>
<evidence type="ECO:0000313" key="23">
    <source>
        <dbReference type="EMBL" id="CDR34332.1"/>
    </source>
</evidence>
<dbReference type="InterPro" id="IPR011130">
    <property type="entry name" value="SecA_preprotein_X-link_dom"/>
</dbReference>
<dbReference type="InterPro" id="IPR000185">
    <property type="entry name" value="SecA"/>
</dbReference>
<keyword evidence="7" id="KW-0997">Cell inner membrane</keyword>
<dbReference type="STRING" id="1437425.CSEC_1518"/>
<evidence type="ECO:0000259" key="21">
    <source>
        <dbReference type="PROSITE" id="PS51194"/>
    </source>
</evidence>
<dbReference type="SMART" id="SM00957">
    <property type="entry name" value="SecA_DEAD"/>
    <property type="match status" value="1"/>
</dbReference>
<feature type="domain" description="Helicase ATP-binding" evidence="20">
    <location>
        <begin position="101"/>
        <end position="260"/>
    </location>
</feature>
<dbReference type="CDD" id="cd18803">
    <property type="entry name" value="SF2_C_secA"/>
    <property type="match status" value="1"/>
</dbReference>
<dbReference type="Pfam" id="PF07517">
    <property type="entry name" value="SecA_DEAD"/>
    <property type="match status" value="1"/>
</dbReference>
<dbReference type="Pfam" id="PF02810">
    <property type="entry name" value="SEC-C"/>
    <property type="match status" value="1"/>
</dbReference>
<evidence type="ECO:0000259" key="22">
    <source>
        <dbReference type="PROSITE" id="PS51196"/>
    </source>
</evidence>
<dbReference type="InterPro" id="IPR027417">
    <property type="entry name" value="P-loop_NTPase"/>
</dbReference>
<keyword evidence="14 16" id="KW-0811">Translocation</keyword>
<evidence type="ECO:0000256" key="2">
    <source>
        <dbReference type="ARBA" id="ARBA00004170"/>
    </source>
</evidence>
<dbReference type="AlphaFoldDB" id="A0A090CZB6"/>
<feature type="region of interest" description="Disordered" evidence="19">
    <location>
        <begin position="967"/>
        <end position="1022"/>
    </location>
</feature>
<comment type="subunit">
    <text evidence="16">Monomer and homodimer. Part of the essential Sec protein translocation apparatus which comprises SecA, SecYEG and auxiliary proteins SecDF. Other proteins may also be involved.</text>
</comment>
<keyword evidence="6 16" id="KW-0963">Cytoplasm</keyword>
<dbReference type="GO" id="GO:0006605">
    <property type="term" value="P:protein targeting"/>
    <property type="evidence" value="ECO:0007669"/>
    <property type="project" value="UniProtKB-UniRule"/>
</dbReference>
<feature type="binding site" evidence="16">
    <location>
        <position position="637"/>
    </location>
    <ligand>
        <name>ATP</name>
        <dbReference type="ChEBI" id="CHEBI:30616"/>
    </ligand>
</feature>
<evidence type="ECO:0000256" key="19">
    <source>
        <dbReference type="SAM" id="MobiDB-lite"/>
    </source>
</evidence>
<evidence type="ECO:0000256" key="10">
    <source>
        <dbReference type="ARBA" id="ARBA00022833"/>
    </source>
</evidence>
<evidence type="ECO:0000256" key="17">
    <source>
        <dbReference type="RuleBase" id="RU003874"/>
    </source>
</evidence>
<dbReference type="InterPro" id="IPR036266">
    <property type="entry name" value="SecA_Wing/Scaffold_sf"/>
</dbReference>
<dbReference type="InterPro" id="IPR044722">
    <property type="entry name" value="SecA_SF2_C"/>
</dbReference>
<keyword evidence="5 16" id="KW-1003">Cell membrane</keyword>
<evidence type="ECO:0000256" key="7">
    <source>
        <dbReference type="ARBA" id="ARBA00022519"/>
    </source>
</evidence>
<evidence type="ECO:0000256" key="4">
    <source>
        <dbReference type="ARBA" id="ARBA00022448"/>
    </source>
</evidence>
<dbReference type="GO" id="GO:0017038">
    <property type="term" value="P:protein import"/>
    <property type="evidence" value="ECO:0007669"/>
    <property type="project" value="InterPro"/>
</dbReference>
<evidence type="ECO:0000256" key="15">
    <source>
        <dbReference type="ARBA" id="ARBA00023136"/>
    </source>
</evidence>
<dbReference type="HAMAP" id="MF_01382">
    <property type="entry name" value="SecA"/>
    <property type="match status" value="1"/>
</dbReference>
<dbReference type="NCBIfam" id="TIGR00963">
    <property type="entry name" value="secA"/>
    <property type="match status" value="1"/>
</dbReference>
<feature type="domain" description="SecA family profile" evidence="22">
    <location>
        <begin position="2"/>
        <end position="715"/>
    </location>
</feature>
<dbReference type="Gene3D" id="3.90.1440.10">
    <property type="entry name" value="SecA, preprotein cross-linking domain"/>
    <property type="match status" value="1"/>
</dbReference>
<evidence type="ECO:0000259" key="20">
    <source>
        <dbReference type="PROSITE" id="PS51192"/>
    </source>
</evidence>
<evidence type="ECO:0000256" key="8">
    <source>
        <dbReference type="ARBA" id="ARBA00022723"/>
    </source>
</evidence>
<keyword evidence="10" id="KW-0862">Zinc</keyword>
<dbReference type="Proteomes" id="UP000031552">
    <property type="component" value="Unassembled WGS sequence"/>
</dbReference>
<evidence type="ECO:0000256" key="18">
    <source>
        <dbReference type="SAM" id="Coils"/>
    </source>
</evidence>
<proteinExistence type="inferred from homology"/>
<dbReference type="Gene3D" id="1.10.3060.10">
    <property type="entry name" value="Helical scaffold and wing domains of SecA"/>
    <property type="match status" value="1"/>
</dbReference>
<dbReference type="RefSeq" id="WP_041017875.1">
    <property type="nucleotide sequence ID" value="NZ_CCEJ010000007.1"/>
</dbReference>
<evidence type="ECO:0000256" key="11">
    <source>
        <dbReference type="ARBA" id="ARBA00022840"/>
    </source>
</evidence>
<comment type="function">
    <text evidence="16">Part of the Sec protein translocase complex. Interacts with the SecYEG preprotein conducting channel. Has a central role in coupling the hydrolysis of ATP to the transfer of proteins into and across the cell membrane, serving as an ATP-driven molecular motor driving the stepwise translocation of polypeptide chains across the membrane.</text>
</comment>
<dbReference type="GO" id="GO:0008564">
    <property type="term" value="F:protein-exporting ATPase activity"/>
    <property type="evidence" value="ECO:0007669"/>
    <property type="project" value="UniProtKB-EC"/>
</dbReference>
<reference evidence="23" key="2">
    <citation type="submission" date="2014-09" db="EMBL/GenBank/DDBJ databases">
        <title>Criblamydia sequanensis harbors a mega-plasmid encoding arsenite resistance.</title>
        <authorList>
            <person name="Bertelli C."/>
            <person name="Goesmann A."/>
            <person name="Greub G."/>
        </authorList>
    </citation>
    <scope>NUCLEOTIDE SEQUENCE [LARGE SCALE GENOMIC DNA]</scope>
    <source>
        <strain evidence="23">CRIB-18</strain>
    </source>
</reference>
<dbReference type="GO" id="GO:0043952">
    <property type="term" value="P:protein transport by the Sec complex"/>
    <property type="evidence" value="ECO:0007669"/>
    <property type="project" value="TreeGrafter"/>
</dbReference>
<dbReference type="InterPro" id="IPR020937">
    <property type="entry name" value="SecA_CS"/>
</dbReference>
<keyword evidence="9 16" id="KW-0547">Nucleotide-binding</keyword>
<dbReference type="CDD" id="cd17928">
    <property type="entry name" value="DEXDc_SecA"/>
    <property type="match status" value="1"/>
</dbReference>
<comment type="cofactor">
    <cofactor evidence="1">
        <name>Zn(2+)</name>
        <dbReference type="ChEBI" id="CHEBI:29105"/>
    </cofactor>
</comment>